<gene>
    <name evidence="3" type="ORF">CRG98_041257</name>
</gene>
<dbReference type="PANTHER" id="PTHR31286">
    <property type="entry name" value="GLYCINE-RICH CELL WALL STRUCTURAL PROTEIN 1.8-LIKE"/>
    <property type="match status" value="1"/>
</dbReference>
<comment type="caution">
    <text evidence="3">The sequence shown here is derived from an EMBL/GenBank/DDBJ whole genome shotgun (WGS) entry which is preliminary data.</text>
</comment>
<evidence type="ECO:0000259" key="2">
    <source>
        <dbReference type="Pfam" id="PF14392"/>
    </source>
</evidence>
<feature type="compositionally biased region" description="Polar residues" evidence="1">
    <location>
        <begin position="282"/>
        <end position="294"/>
    </location>
</feature>
<reference evidence="3 4" key="1">
    <citation type="submission" date="2017-11" db="EMBL/GenBank/DDBJ databases">
        <title>De-novo sequencing of pomegranate (Punica granatum L.) genome.</title>
        <authorList>
            <person name="Akparov Z."/>
            <person name="Amiraslanov A."/>
            <person name="Hajiyeva S."/>
            <person name="Abbasov M."/>
            <person name="Kaur K."/>
            <person name="Hamwieh A."/>
            <person name="Solovyev V."/>
            <person name="Salamov A."/>
            <person name="Braich B."/>
            <person name="Kosarev P."/>
            <person name="Mahmoud A."/>
            <person name="Hajiyev E."/>
            <person name="Babayeva S."/>
            <person name="Izzatullayeva V."/>
            <person name="Mammadov A."/>
            <person name="Mammadov A."/>
            <person name="Sharifova S."/>
            <person name="Ojaghi J."/>
            <person name="Eynullazada K."/>
            <person name="Bayramov B."/>
            <person name="Abdulazimova A."/>
            <person name="Shahmuradov I."/>
        </authorList>
    </citation>
    <scope>NUCLEOTIDE SEQUENCE [LARGE SCALE GENOMIC DNA]</scope>
    <source>
        <strain evidence="4">cv. AG2017</strain>
        <tissue evidence="3">Leaf</tissue>
    </source>
</reference>
<feature type="region of interest" description="Disordered" evidence="1">
    <location>
        <begin position="259"/>
        <end position="331"/>
    </location>
</feature>
<dbReference type="AlphaFoldDB" id="A0A2I0I4H7"/>
<evidence type="ECO:0000313" key="4">
    <source>
        <dbReference type="Proteomes" id="UP000233551"/>
    </source>
</evidence>
<dbReference type="InterPro" id="IPR025836">
    <property type="entry name" value="Zn_knuckle_CX2CX4HX4C"/>
</dbReference>
<feature type="compositionally biased region" description="Low complexity" evidence="1">
    <location>
        <begin position="266"/>
        <end position="276"/>
    </location>
</feature>
<dbReference type="EMBL" id="PGOL01004132">
    <property type="protein sequence ID" value="PKI38346.1"/>
    <property type="molecule type" value="Genomic_DNA"/>
</dbReference>
<feature type="domain" description="Zinc knuckle CX2CX4HX4C" evidence="2">
    <location>
        <begin position="186"/>
        <end position="230"/>
    </location>
</feature>
<accession>A0A2I0I4H7</accession>
<sequence length="331" mass="37745">MENTYLDASLADILCNQMSMNHNQEILELQTNEAEAQESIPLTLLIKPFGFKPLPPKSVIPRLLQAWNIKQGVTISPKKYTDDTLICLFRDKRDMTHVERDRAWSVQGAHMMIARWDNGLLLEEIKFKTVTFWIQIRGIPPELLSKTNIVRLAEKASKVLEIDWKDTQSLSKWYITPRALVQVPVNNPLCPGRRINRKNRTPTWVFFKYEYLKTFCYDCSILGHDQAHCSLETPAPLNLHGPWLRFDNQTDILRPQVIETPPLLPTTPTKPSSPTSKKAHSTVHNPTEAHTSSAARPKPKTKQGRVLDAAHPVPKPTHNLSIRLPLSNPKP</sequence>
<name>A0A2I0I4H7_PUNGR</name>
<proteinExistence type="predicted"/>
<keyword evidence="4" id="KW-1185">Reference proteome</keyword>
<dbReference type="PANTHER" id="PTHR31286:SF167">
    <property type="entry name" value="OS09G0268800 PROTEIN"/>
    <property type="match status" value="1"/>
</dbReference>
<evidence type="ECO:0000313" key="3">
    <source>
        <dbReference type="EMBL" id="PKI38346.1"/>
    </source>
</evidence>
<protein>
    <recommendedName>
        <fullName evidence="2">Zinc knuckle CX2CX4HX4C domain-containing protein</fullName>
    </recommendedName>
</protein>
<evidence type="ECO:0000256" key="1">
    <source>
        <dbReference type="SAM" id="MobiDB-lite"/>
    </source>
</evidence>
<organism evidence="3 4">
    <name type="scientific">Punica granatum</name>
    <name type="common">Pomegranate</name>
    <dbReference type="NCBI Taxonomy" id="22663"/>
    <lineage>
        <taxon>Eukaryota</taxon>
        <taxon>Viridiplantae</taxon>
        <taxon>Streptophyta</taxon>
        <taxon>Embryophyta</taxon>
        <taxon>Tracheophyta</taxon>
        <taxon>Spermatophyta</taxon>
        <taxon>Magnoliopsida</taxon>
        <taxon>eudicotyledons</taxon>
        <taxon>Gunneridae</taxon>
        <taxon>Pentapetalae</taxon>
        <taxon>rosids</taxon>
        <taxon>malvids</taxon>
        <taxon>Myrtales</taxon>
        <taxon>Lythraceae</taxon>
        <taxon>Punica</taxon>
    </lineage>
</organism>
<dbReference type="InterPro" id="IPR040256">
    <property type="entry name" value="At4g02000-like"/>
</dbReference>
<dbReference type="Proteomes" id="UP000233551">
    <property type="component" value="Unassembled WGS sequence"/>
</dbReference>
<dbReference type="Pfam" id="PF14392">
    <property type="entry name" value="zf-CCHC_4"/>
    <property type="match status" value="1"/>
</dbReference>